<dbReference type="InterPro" id="IPR036770">
    <property type="entry name" value="Ankyrin_rpt-contain_sf"/>
</dbReference>
<evidence type="ECO:0000313" key="5">
    <source>
        <dbReference type="EMBL" id="CAD9575091.1"/>
    </source>
</evidence>
<reference evidence="5" key="1">
    <citation type="submission" date="2021-01" db="EMBL/GenBank/DDBJ databases">
        <authorList>
            <person name="Corre E."/>
            <person name="Pelletier E."/>
            <person name="Niang G."/>
            <person name="Scheremetjew M."/>
            <person name="Finn R."/>
            <person name="Kale V."/>
            <person name="Holt S."/>
            <person name="Cochrane G."/>
            <person name="Meng A."/>
            <person name="Brown T."/>
            <person name="Cohen L."/>
        </authorList>
    </citation>
    <scope>NUCLEOTIDE SEQUENCE</scope>
    <source>
        <strain evidence="5">B650</strain>
    </source>
</reference>
<dbReference type="Gene3D" id="1.25.40.20">
    <property type="entry name" value="Ankyrin repeat-containing domain"/>
    <property type="match status" value="2"/>
</dbReference>
<evidence type="ECO:0000313" key="4">
    <source>
        <dbReference type="EMBL" id="CAD9575088.1"/>
    </source>
</evidence>
<dbReference type="Pfam" id="PF12796">
    <property type="entry name" value="Ank_2"/>
    <property type="match status" value="1"/>
</dbReference>
<dbReference type="AlphaFoldDB" id="A0A6U2NLT8"/>
<evidence type="ECO:0000256" key="3">
    <source>
        <dbReference type="PROSITE-ProRule" id="PRU00023"/>
    </source>
</evidence>
<sequence length="409" mass="44869">MISSFTAAGYGDLCVLKNRLNKAAGKRNDSSSSYFMDSDGYTLLHYAAQHNQIAATRYILGFCFNDEIRLVLRYSSKNYGGCGATPLHRAAFAGSVGAMCVLLDAASKSAKNECVHDFNLDEESRRNDLHALLVAKDISFGDGMTALHKAVSGGRYMAVKILLDYCSDKYGDEFLLPNVLVTKDSEGRTPLELANQKIEDDGSPDDLSRWDANAGGKADWARCKLLLEYAEKRNKTTLQSGANIPSPLFACRTLDDHDSQEKRSATCFRSLPKHLMEYKSCLDCGVENGICRTKAWEDAFRLALSSSIEGKVLQDIPNLDKQRTEIPSQSRPTNAAHVVGSSSPLINGNNINEDTLSVKSEIQHKKKTGMGRPCSSCKVLKLVLVRSSDGKLVCQACKSLKKKASSWLK</sequence>
<keyword evidence="2 3" id="KW-0040">ANK repeat</keyword>
<dbReference type="PROSITE" id="PS50297">
    <property type="entry name" value="ANK_REP_REGION"/>
    <property type="match status" value="1"/>
</dbReference>
<organism evidence="5">
    <name type="scientific">Leptocylindrus danicus</name>
    <dbReference type="NCBI Taxonomy" id="163516"/>
    <lineage>
        <taxon>Eukaryota</taxon>
        <taxon>Sar</taxon>
        <taxon>Stramenopiles</taxon>
        <taxon>Ochrophyta</taxon>
        <taxon>Bacillariophyta</taxon>
        <taxon>Coscinodiscophyceae</taxon>
        <taxon>Chaetocerotophycidae</taxon>
        <taxon>Leptocylindrales</taxon>
        <taxon>Leptocylindraceae</taxon>
        <taxon>Leptocylindrus</taxon>
    </lineage>
</organism>
<dbReference type="Pfam" id="PF00023">
    <property type="entry name" value="Ank"/>
    <property type="match status" value="1"/>
</dbReference>
<evidence type="ECO:0000256" key="1">
    <source>
        <dbReference type="ARBA" id="ARBA00022737"/>
    </source>
</evidence>
<dbReference type="PANTHER" id="PTHR24203">
    <property type="entry name" value="ANKYRIN REPEAT FAMILY PROTEIN"/>
    <property type="match status" value="1"/>
</dbReference>
<proteinExistence type="predicted"/>
<dbReference type="EMBL" id="HBGY01013514">
    <property type="protein sequence ID" value="CAD9575088.1"/>
    <property type="molecule type" value="Transcribed_RNA"/>
</dbReference>
<evidence type="ECO:0000256" key="2">
    <source>
        <dbReference type="ARBA" id="ARBA00023043"/>
    </source>
</evidence>
<gene>
    <name evidence="4" type="ORF">LDAN0321_LOCUS8712</name>
    <name evidence="5" type="ORF">LDAN0321_LOCUS8714</name>
</gene>
<dbReference type="EMBL" id="HBGY01013516">
    <property type="protein sequence ID" value="CAD9575091.1"/>
    <property type="molecule type" value="Transcribed_RNA"/>
</dbReference>
<name>A0A6U2NLT8_9STRA</name>
<feature type="repeat" description="ANK" evidence="3">
    <location>
        <begin position="142"/>
        <end position="168"/>
    </location>
</feature>
<dbReference type="PROSITE" id="PS50088">
    <property type="entry name" value="ANK_REPEAT"/>
    <property type="match status" value="1"/>
</dbReference>
<accession>A0A6U2NLT8</accession>
<protein>
    <submittedName>
        <fullName evidence="5">Uncharacterized protein</fullName>
    </submittedName>
</protein>
<dbReference type="InterPro" id="IPR002110">
    <property type="entry name" value="Ankyrin_rpt"/>
</dbReference>
<dbReference type="SMART" id="SM00248">
    <property type="entry name" value="ANK"/>
    <property type="match status" value="3"/>
</dbReference>
<dbReference type="PANTHER" id="PTHR24203:SF45">
    <property type="entry name" value="ANKYRIN REPEAT DOMAIN 6"/>
    <property type="match status" value="1"/>
</dbReference>
<keyword evidence="1" id="KW-0677">Repeat</keyword>
<dbReference type="SUPFAM" id="SSF48403">
    <property type="entry name" value="Ankyrin repeat"/>
    <property type="match status" value="1"/>
</dbReference>